<dbReference type="EMBL" id="CP143577">
    <property type="protein sequence ID" value="WVN22134.1"/>
    <property type="molecule type" value="Genomic_DNA"/>
</dbReference>
<comment type="subcellular location">
    <subcellularLocation>
        <location evidence="1">Cell membrane</location>
        <topology evidence="1">Lipid-anchor</topology>
    </subcellularLocation>
</comment>
<organism evidence="8 9">
    <name type="scientific">Mycoplasmopsis arginini</name>
    <name type="common">Mycoplasma arginini</name>
    <dbReference type="NCBI Taxonomy" id="2094"/>
    <lineage>
        <taxon>Bacteria</taxon>
        <taxon>Bacillati</taxon>
        <taxon>Mycoplasmatota</taxon>
        <taxon>Mycoplasmoidales</taxon>
        <taxon>Metamycoplasmataceae</taxon>
        <taxon>Mycoplasmopsis</taxon>
    </lineage>
</organism>
<evidence type="ECO:0000256" key="1">
    <source>
        <dbReference type="ARBA" id="ARBA00004193"/>
    </source>
</evidence>
<keyword evidence="6" id="KW-0564">Palmitate</keyword>
<dbReference type="NCBIfam" id="NF033817">
    <property type="entry name" value="Mplas_variab_LP"/>
    <property type="match status" value="1"/>
</dbReference>
<dbReference type="Proteomes" id="UP001432074">
    <property type="component" value="Chromosome"/>
</dbReference>
<keyword evidence="3" id="KW-0732">Signal</keyword>
<protein>
    <submittedName>
        <fullName evidence="8">Variable surface lipoprotein</fullName>
    </submittedName>
</protein>
<keyword evidence="9" id="KW-1185">Reference proteome</keyword>
<gene>
    <name evidence="8" type="ORF">V2E25_00845</name>
</gene>
<name>A0ABZ2AN47_MYCAR</name>
<keyword evidence="5" id="KW-0472">Membrane</keyword>
<dbReference type="InterPro" id="IPR049890">
    <property type="entry name" value="VlpA-F-like_signal"/>
</dbReference>
<keyword evidence="7 8" id="KW-0449">Lipoprotein</keyword>
<evidence type="ECO:0000256" key="2">
    <source>
        <dbReference type="ARBA" id="ARBA00022475"/>
    </source>
</evidence>
<evidence type="ECO:0000256" key="7">
    <source>
        <dbReference type="ARBA" id="ARBA00023288"/>
    </source>
</evidence>
<keyword evidence="4" id="KW-0677">Repeat</keyword>
<evidence type="ECO:0000256" key="5">
    <source>
        <dbReference type="ARBA" id="ARBA00023136"/>
    </source>
</evidence>
<sequence length="156" mass="18055">MSKKKLLLPILATTTISLLPIVAISCKNGNSGTWNKPKVQLLTSSQIQEIVDKFEFKLTKKGNDLETENKLNELWEKLVKNKDNTKSNSQIIINWNSEFKDNFIFNFHKLNGFGSSHKYTFKLIWDNQTPAISYQILCVDRNNELEYQGMVKLEIQ</sequence>
<accession>A0ABZ2AN47</accession>
<reference evidence="8" key="1">
    <citation type="submission" date="2024-01" db="EMBL/GenBank/DDBJ databases">
        <title>Complete genome sequence of Mycoplasma arginini type strain G 230.</title>
        <authorList>
            <person name="Spergser J."/>
        </authorList>
    </citation>
    <scope>NUCLEOTIDE SEQUENCE</scope>
    <source>
        <strain evidence="8">NCTC 10129</strain>
    </source>
</reference>
<dbReference type="PROSITE" id="PS51257">
    <property type="entry name" value="PROKAR_LIPOPROTEIN"/>
    <property type="match status" value="1"/>
</dbReference>
<proteinExistence type="predicted"/>
<dbReference type="RefSeq" id="WP_129694484.1">
    <property type="nucleotide sequence ID" value="NZ_CP143577.1"/>
</dbReference>
<keyword evidence="2" id="KW-1003">Cell membrane</keyword>
<evidence type="ECO:0000256" key="6">
    <source>
        <dbReference type="ARBA" id="ARBA00023139"/>
    </source>
</evidence>
<evidence type="ECO:0000313" key="8">
    <source>
        <dbReference type="EMBL" id="WVN22134.1"/>
    </source>
</evidence>
<evidence type="ECO:0000256" key="4">
    <source>
        <dbReference type="ARBA" id="ARBA00022737"/>
    </source>
</evidence>
<evidence type="ECO:0000313" key="9">
    <source>
        <dbReference type="Proteomes" id="UP001432074"/>
    </source>
</evidence>
<evidence type="ECO:0000256" key="3">
    <source>
        <dbReference type="ARBA" id="ARBA00022729"/>
    </source>
</evidence>